<dbReference type="PANTHER" id="PTHR43270">
    <property type="entry name" value="BETA-ALA-HIS DIPEPTIDASE"/>
    <property type="match status" value="1"/>
</dbReference>
<comment type="caution">
    <text evidence="5">The sequence shown here is derived from an EMBL/GenBank/DDBJ whole genome shotgun (WGS) entry which is preliminary data.</text>
</comment>
<dbReference type="InterPro" id="IPR011650">
    <property type="entry name" value="Peptidase_M20_dimer"/>
</dbReference>
<evidence type="ECO:0000256" key="1">
    <source>
        <dbReference type="ARBA" id="ARBA00022670"/>
    </source>
</evidence>
<dbReference type="InterPro" id="IPR051458">
    <property type="entry name" value="Cyt/Met_Dipeptidase"/>
</dbReference>
<dbReference type="Pfam" id="PF01546">
    <property type="entry name" value="Peptidase_M20"/>
    <property type="match status" value="1"/>
</dbReference>
<dbReference type="SUPFAM" id="SSF53187">
    <property type="entry name" value="Zn-dependent exopeptidases"/>
    <property type="match status" value="1"/>
</dbReference>
<dbReference type="InterPro" id="IPR002933">
    <property type="entry name" value="Peptidase_M20"/>
</dbReference>
<evidence type="ECO:0000313" key="6">
    <source>
        <dbReference type="Proteomes" id="UP000295375"/>
    </source>
</evidence>
<dbReference type="RefSeq" id="WP_133586928.1">
    <property type="nucleotide sequence ID" value="NZ_CP037953.1"/>
</dbReference>
<protein>
    <submittedName>
        <fullName evidence="5">Acetylornithine deacetylase/succinyl-diaminopimelate desuccinylase-like protein</fullName>
    </submittedName>
</protein>
<dbReference type="Gene3D" id="3.30.70.360">
    <property type="match status" value="1"/>
</dbReference>
<evidence type="ECO:0000256" key="3">
    <source>
        <dbReference type="ARBA" id="ARBA00022801"/>
    </source>
</evidence>
<accession>A0A4R6UUT0</accession>
<evidence type="ECO:0000313" key="5">
    <source>
        <dbReference type="EMBL" id="TDQ51070.1"/>
    </source>
</evidence>
<dbReference type="GO" id="GO:0046872">
    <property type="term" value="F:metal ion binding"/>
    <property type="evidence" value="ECO:0007669"/>
    <property type="project" value="UniProtKB-KW"/>
</dbReference>
<name>A0A4R6UUT0_9GAMM</name>
<dbReference type="Proteomes" id="UP000295375">
    <property type="component" value="Unassembled WGS sequence"/>
</dbReference>
<sequence length="464" mass="50995">MSGVPEFLESFWEKDILPTLSEYIEIPNKSVHFDPDWSKNGHMDRAIELVAAWCKRYPLPDMKLNVHRLEGRTPLLLVDVPGNGKSNTLIYGHLDKQPEFDGWNEGLGPWKAVRKDDKLYGRGGADDGYAIFASFAALHWLIKQGKPFGRVVMLIECSEESGSPDLPAYMKALSEQIGKPELIIALDSMCGNYYQLWTTTNLRGNLLGILKVQVLTEGVHSGAASGIVPSSFRVLREVLDRIENSNTGEILPDFLKTNIPTYRVAEAAHAADVLQHEIAGAYPFVPGMKPVTGDYTEQLLNNTWRTTLCVTGVDGMPALANAGNTLRPYTTVKLSLRLPPDLDARECAAQLKVLLEKDPPYGAKVSFDIGSADSGWNAPAFTAKTNRELQQVSQTYFGKPAIHYGCGGTIPFMRFLSDSLPEAQFVVTGVLGPHSNAHGPNEFLHLPMVKKITACVADILTMQA</sequence>
<organism evidence="5 6">
    <name type="scientific">Permianibacter aggregans</name>
    <dbReference type="NCBI Taxonomy" id="1510150"/>
    <lineage>
        <taxon>Bacteria</taxon>
        <taxon>Pseudomonadati</taxon>
        <taxon>Pseudomonadota</taxon>
        <taxon>Gammaproteobacteria</taxon>
        <taxon>Pseudomonadales</taxon>
        <taxon>Pseudomonadaceae</taxon>
        <taxon>Permianibacter</taxon>
    </lineage>
</organism>
<keyword evidence="6" id="KW-1185">Reference proteome</keyword>
<dbReference type="OrthoDB" id="9761532at2"/>
<dbReference type="EMBL" id="SNYM01000001">
    <property type="protein sequence ID" value="TDQ51070.1"/>
    <property type="molecule type" value="Genomic_DNA"/>
</dbReference>
<gene>
    <name evidence="5" type="ORF">EV696_10139</name>
</gene>
<feature type="domain" description="Peptidase M20 dimerisation" evidence="4">
    <location>
        <begin position="211"/>
        <end position="359"/>
    </location>
</feature>
<keyword evidence="2" id="KW-0479">Metal-binding</keyword>
<dbReference type="GO" id="GO:0006508">
    <property type="term" value="P:proteolysis"/>
    <property type="evidence" value="ECO:0007669"/>
    <property type="project" value="UniProtKB-KW"/>
</dbReference>
<keyword evidence="3" id="KW-0378">Hydrolase</keyword>
<reference evidence="5 6" key="1">
    <citation type="submission" date="2019-03" db="EMBL/GenBank/DDBJ databases">
        <title>Genomic Encyclopedia of Type Strains, Phase IV (KMG-IV): sequencing the most valuable type-strain genomes for metagenomic binning, comparative biology and taxonomic classification.</title>
        <authorList>
            <person name="Goeker M."/>
        </authorList>
    </citation>
    <scope>NUCLEOTIDE SEQUENCE [LARGE SCALE GENOMIC DNA]</scope>
    <source>
        <strain evidence="5 6">DSM 103792</strain>
    </source>
</reference>
<evidence type="ECO:0000256" key="2">
    <source>
        <dbReference type="ARBA" id="ARBA00022723"/>
    </source>
</evidence>
<dbReference type="Gene3D" id="3.40.630.10">
    <property type="entry name" value="Zn peptidases"/>
    <property type="match status" value="1"/>
</dbReference>
<dbReference type="Pfam" id="PF07687">
    <property type="entry name" value="M20_dimer"/>
    <property type="match status" value="1"/>
</dbReference>
<dbReference type="GO" id="GO:0008233">
    <property type="term" value="F:peptidase activity"/>
    <property type="evidence" value="ECO:0007669"/>
    <property type="project" value="UniProtKB-KW"/>
</dbReference>
<dbReference type="PANTHER" id="PTHR43270:SF4">
    <property type="entry name" value="CARNOSINE DIPEPTIDASE 2, ISOFORM A"/>
    <property type="match status" value="1"/>
</dbReference>
<evidence type="ECO:0000259" key="4">
    <source>
        <dbReference type="Pfam" id="PF07687"/>
    </source>
</evidence>
<keyword evidence="1" id="KW-0645">Protease</keyword>
<proteinExistence type="predicted"/>
<dbReference type="AlphaFoldDB" id="A0A4R6UUT0"/>